<dbReference type="AlphaFoldDB" id="A0A0F4GNK2"/>
<evidence type="ECO:0000313" key="3">
    <source>
        <dbReference type="Proteomes" id="UP000033647"/>
    </source>
</evidence>
<reference evidence="2 3" key="1">
    <citation type="submission" date="2015-03" db="EMBL/GenBank/DDBJ databases">
        <title>RNA-seq based gene annotation and comparative genomics of four Zymoseptoria species reveal species-specific pathogenicity related genes and transposable element activity.</title>
        <authorList>
            <person name="Grandaubert J."/>
            <person name="Bhattacharyya A."/>
            <person name="Stukenbrock E.H."/>
        </authorList>
    </citation>
    <scope>NUCLEOTIDE SEQUENCE [LARGE SCALE GENOMIC DNA]</scope>
    <source>
        <strain evidence="2 3">Zb18110</strain>
    </source>
</reference>
<gene>
    <name evidence="2" type="ORF">TI39_contig380g00012</name>
</gene>
<keyword evidence="3" id="KW-1185">Reference proteome</keyword>
<comment type="caution">
    <text evidence="2">The sequence shown here is derived from an EMBL/GenBank/DDBJ whole genome shotgun (WGS) entry which is preliminary data.</text>
</comment>
<dbReference type="EMBL" id="LAFY01000372">
    <property type="protein sequence ID" value="KJX98971.1"/>
    <property type="molecule type" value="Genomic_DNA"/>
</dbReference>
<evidence type="ECO:0000256" key="1">
    <source>
        <dbReference type="SAM" id="MobiDB-lite"/>
    </source>
</evidence>
<organism evidence="2 3">
    <name type="scientific">Zymoseptoria brevis</name>
    <dbReference type="NCBI Taxonomy" id="1047168"/>
    <lineage>
        <taxon>Eukaryota</taxon>
        <taxon>Fungi</taxon>
        <taxon>Dikarya</taxon>
        <taxon>Ascomycota</taxon>
        <taxon>Pezizomycotina</taxon>
        <taxon>Dothideomycetes</taxon>
        <taxon>Dothideomycetidae</taxon>
        <taxon>Mycosphaerellales</taxon>
        <taxon>Mycosphaerellaceae</taxon>
        <taxon>Zymoseptoria</taxon>
    </lineage>
</organism>
<evidence type="ECO:0000313" key="2">
    <source>
        <dbReference type="EMBL" id="KJX98971.1"/>
    </source>
</evidence>
<name>A0A0F4GNK2_9PEZI</name>
<dbReference type="Proteomes" id="UP000033647">
    <property type="component" value="Unassembled WGS sequence"/>
</dbReference>
<proteinExistence type="predicted"/>
<accession>A0A0F4GNK2</accession>
<feature type="region of interest" description="Disordered" evidence="1">
    <location>
        <begin position="1"/>
        <end position="56"/>
    </location>
</feature>
<dbReference type="OrthoDB" id="3643927at2759"/>
<feature type="compositionally biased region" description="Low complexity" evidence="1">
    <location>
        <begin position="1"/>
        <end position="18"/>
    </location>
</feature>
<sequence>MPPKPAVRAAAKPKPTAKPTRRSLQTLATTSKAKPSKKKTPKPPLPPPQNAPNAMKNLDTLNDIIETELTFWMNYLKALPSHDFSTLTADSPSPELLTRALIHILESLPLRHRALAAIYSDPDVQPVVLPGSCDELLRDLKRSGADAVEDVGMDHEKKVFSGKVFRQGVLALEAEVKALEEARMEELKGLMGLVEMLRLVGDEGRLEYGELKVLIEAMDEAGLSGLVMTEGGVSDVE</sequence>
<protein>
    <submittedName>
        <fullName evidence="2">Uncharacterized protein</fullName>
    </submittedName>
</protein>